<accession>A0A2S1GLU8</accession>
<dbReference type="GeneID" id="65112800"/>
<evidence type="ECO:0000313" key="2">
    <source>
        <dbReference type="Proteomes" id="UP000246316"/>
    </source>
</evidence>
<sequence>MITYRIKGRIRSNHVWEEIRYYLSEHSADEMYRKFESLSKNIGDEDLYDAYKVFLVKEIELVSSL</sequence>
<dbReference type="EMBL" id="MH059636">
    <property type="protein sequence ID" value="AWD90367.1"/>
    <property type="molecule type" value="Genomic_DNA"/>
</dbReference>
<evidence type="ECO:0000313" key="1">
    <source>
        <dbReference type="EMBL" id="AWD90367.1"/>
    </source>
</evidence>
<reference evidence="1" key="1">
    <citation type="submission" date="2018-03" db="EMBL/GenBank/DDBJ databases">
        <title>Phage therapy in agriculture - a green tech approach to combat plant pathogenic bacteria.</title>
        <authorList>
            <person name="Carstens A.B."/>
            <person name="Djurhuus A.M."/>
            <person name="Hansen L.H."/>
        </authorList>
    </citation>
    <scope>NUCLEOTIDE SEQUENCE [LARGE SCALE GENOMIC DNA]</scope>
</reference>
<keyword evidence="2" id="KW-1185">Reference proteome</keyword>
<protein>
    <submittedName>
        <fullName evidence="1">Uncharacterized protein</fullName>
    </submittedName>
</protein>
<proteinExistence type="predicted"/>
<dbReference type="Proteomes" id="UP000246316">
    <property type="component" value="Segment"/>
</dbReference>
<dbReference type="RefSeq" id="YP_010095166.1">
    <property type="nucleotide sequence ID" value="NC_055743.1"/>
</dbReference>
<dbReference type="KEGG" id="vg:65112800"/>
<name>A0A2S1GLU8_9CAUD</name>
<organism evidence="1 2">
    <name type="scientific">Erwinia phage Cronus</name>
    <dbReference type="NCBI Taxonomy" id="2163633"/>
    <lineage>
        <taxon>Viruses</taxon>
        <taxon>Duplodnaviria</taxon>
        <taxon>Heunggongvirae</taxon>
        <taxon>Uroviricota</taxon>
        <taxon>Caudoviricetes</taxon>
        <taxon>Pantevenvirales</taxon>
        <taxon>Straboviridae</taxon>
        <taxon>Tevenvirinae</taxon>
        <taxon>Risoevirus</taxon>
        <taxon>Risoevirus cronus</taxon>
        <taxon>Roskildevirus cronus</taxon>
    </lineage>
</organism>